<dbReference type="OrthoDB" id="5153311at2759"/>
<dbReference type="GO" id="GO:0003676">
    <property type="term" value="F:nucleic acid binding"/>
    <property type="evidence" value="ECO:0007669"/>
    <property type="project" value="InterPro"/>
</dbReference>
<evidence type="ECO:0000313" key="3">
    <source>
        <dbReference type="Proteomes" id="UP000233524"/>
    </source>
</evidence>
<gene>
    <name evidence="2" type="ORF">jhhlp_004838</name>
</gene>
<evidence type="ECO:0000259" key="1">
    <source>
        <dbReference type="Pfam" id="PF13358"/>
    </source>
</evidence>
<proteinExistence type="predicted"/>
<dbReference type="EMBL" id="NLAX01000095">
    <property type="protein sequence ID" value="PKS08455.1"/>
    <property type="molecule type" value="Genomic_DNA"/>
</dbReference>
<dbReference type="AlphaFoldDB" id="A0A2N3N7P9"/>
<accession>A0A2N3N7P9</accession>
<organism evidence="2 3">
    <name type="scientific">Lomentospora prolificans</name>
    <dbReference type="NCBI Taxonomy" id="41688"/>
    <lineage>
        <taxon>Eukaryota</taxon>
        <taxon>Fungi</taxon>
        <taxon>Dikarya</taxon>
        <taxon>Ascomycota</taxon>
        <taxon>Pezizomycotina</taxon>
        <taxon>Sordariomycetes</taxon>
        <taxon>Hypocreomycetidae</taxon>
        <taxon>Microascales</taxon>
        <taxon>Microascaceae</taxon>
        <taxon>Lomentospora</taxon>
    </lineage>
</organism>
<evidence type="ECO:0000313" key="2">
    <source>
        <dbReference type="EMBL" id="PKS08455.1"/>
    </source>
</evidence>
<dbReference type="VEuPathDB" id="FungiDB:jhhlp_004838"/>
<name>A0A2N3N7P9_9PEZI</name>
<protein>
    <recommendedName>
        <fullName evidence="1">Tc1-like transposase DDE domain-containing protein</fullName>
    </recommendedName>
</protein>
<dbReference type="Proteomes" id="UP000233524">
    <property type="component" value="Unassembled WGS sequence"/>
</dbReference>
<dbReference type="InterPro" id="IPR036397">
    <property type="entry name" value="RNaseH_sf"/>
</dbReference>
<dbReference type="PANTHER" id="PTHR46564">
    <property type="entry name" value="TRANSPOSASE"/>
    <property type="match status" value="1"/>
</dbReference>
<dbReference type="Gene3D" id="3.30.420.10">
    <property type="entry name" value="Ribonuclease H-like superfamily/Ribonuclease H"/>
    <property type="match status" value="1"/>
</dbReference>
<reference evidence="2 3" key="1">
    <citation type="journal article" date="2017" name="G3 (Bethesda)">
        <title>First Draft Genome Sequence of the Pathogenic Fungus Lomentospora prolificans (Formerly Scedosporium prolificans).</title>
        <authorList>
            <person name="Luo R."/>
            <person name="Zimin A."/>
            <person name="Workman R."/>
            <person name="Fan Y."/>
            <person name="Pertea G."/>
            <person name="Grossman N."/>
            <person name="Wear M.P."/>
            <person name="Jia B."/>
            <person name="Miller H."/>
            <person name="Casadevall A."/>
            <person name="Timp W."/>
            <person name="Zhang S.X."/>
            <person name="Salzberg S.L."/>
        </authorList>
    </citation>
    <scope>NUCLEOTIDE SEQUENCE [LARGE SCALE GENOMIC DNA]</scope>
    <source>
        <strain evidence="2 3">JHH-5317</strain>
    </source>
</reference>
<feature type="domain" description="Tc1-like transposase DDE" evidence="1">
    <location>
        <begin position="81"/>
        <end position="222"/>
    </location>
</feature>
<dbReference type="InterPro" id="IPR012337">
    <property type="entry name" value="RNaseH-like_sf"/>
</dbReference>
<dbReference type="Pfam" id="PF13358">
    <property type="entry name" value="DDE_3"/>
    <property type="match status" value="1"/>
</dbReference>
<dbReference type="InterPro" id="IPR038717">
    <property type="entry name" value="Tc1-like_DDE_dom"/>
</dbReference>
<sequence>MPSNRTGPDPKITPSMQMALCRQLAEDPDMDRREMADFIRDKFSVDVPLKVMRRVAEQQRPELRHFYQYRLKSLGCKSYHLVFIDESGIDKPGVFRRKGWAPKGITPVHKARFQREGRLQILAAYTQKGVKLSRLFFGTVDKSTFEDFIDQLLRHCGIWPEPETVLIMDNVAFHHSERVRQMCEDAGVKVDFQAPYTPRTNPVKEFFGEIKAHAKAKRRSHQTLAQRDFERYIKACVKAVGNRRGSAEGHFRRAGIYIEQPPEKLP</sequence>
<comment type="caution">
    <text evidence="2">The sequence shown here is derived from an EMBL/GenBank/DDBJ whole genome shotgun (WGS) entry which is preliminary data.</text>
</comment>
<dbReference type="STRING" id="41688.A0A2N3N7P9"/>
<dbReference type="InParanoid" id="A0A2N3N7P9"/>
<dbReference type="PANTHER" id="PTHR46564:SF1">
    <property type="entry name" value="TRANSPOSASE"/>
    <property type="match status" value="1"/>
</dbReference>
<keyword evidence="3" id="KW-1185">Reference proteome</keyword>
<dbReference type="SUPFAM" id="SSF53098">
    <property type="entry name" value="Ribonuclease H-like"/>
    <property type="match status" value="1"/>
</dbReference>